<dbReference type="SUPFAM" id="SSF53850">
    <property type="entry name" value="Periplasmic binding protein-like II"/>
    <property type="match status" value="1"/>
</dbReference>
<comment type="caution">
    <text evidence="3">The sequence shown here is derived from an EMBL/GenBank/DDBJ whole genome shotgun (WGS) entry which is preliminary data.</text>
</comment>
<gene>
    <name evidence="3" type="ORF">BROFUL_01363</name>
</gene>
<dbReference type="Gene3D" id="3.40.190.10">
    <property type="entry name" value="Periplasmic binding protein-like II"/>
    <property type="match status" value="2"/>
</dbReference>
<dbReference type="Pfam" id="PF13343">
    <property type="entry name" value="SBP_bac_6"/>
    <property type="match status" value="1"/>
</dbReference>
<feature type="signal peptide" evidence="2">
    <location>
        <begin position="1"/>
        <end position="20"/>
    </location>
</feature>
<sequence length="333" mass="36646">MKIVLIACLTISMLTKVCFAGNEVIVYTSEDKIFSEPVLQAFGKKTGIKVRAIFDTEETKSTGLINRLIAEKDNPQADVFWSGDPVRPVLLAIKGLTAPYVSRTASDIPKDYRDPEGHWTGFSARARIILYNTNLVNMDERPLSLFDLSKPQWRGQVAIANPLFGTTSIHMAALFITLGDEKAKQFLNDLKANGVKIVSSNGEVKRLVARGEVKVGITDTDDANVAIQEGSPVKVMFPDQTGIGTLIMPNMVCLMKGSPNPENGKKLVDYLLSAEVEKSLAWAACAQMPLRYDVRTPADVLTIDAIKGMDIHYHDIARKLDEIGGFLKQWAGY</sequence>
<evidence type="ECO:0000256" key="1">
    <source>
        <dbReference type="ARBA" id="ARBA00022729"/>
    </source>
</evidence>
<name>A0A0M2UV32_9BACT</name>
<dbReference type="EMBL" id="LAQJ01000141">
    <property type="protein sequence ID" value="KKO19913.1"/>
    <property type="molecule type" value="Genomic_DNA"/>
</dbReference>
<keyword evidence="4" id="KW-1185">Reference proteome</keyword>
<accession>A0A0M2UV32</accession>
<organism evidence="3 4">
    <name type="scientific">Candidatus Brocadia fulgida</name>
    <dbReference type="NCBI Taxonomy" id="380242"/>
    <lineage>
        <taxon>Bacteria</taxon>
        <taxon>Pseudomonadati</taxon>
        <taxon>Planctomycetota</taxon>
        <taxon>Candidatus Brocadiia</taxon>
        <taxon>Candidatus Brocadiales</taxon>
        <taxon>Candidatus Brocadiaceae</taxon>
        <taxon>Candidatus Brocadia</taxon>
    </lineage>
</organism>
<dbReference type="PANTHER" id="PTHR30006:SF24">
    <property type="entry name" value="SLL0237 PROTEIN"/>
    <property type="match status" value="1"/>
</dbReference>
<dbReference type="Proteomes" id="UP000034954">
    <property type="component" value="Unassembled WGS sequence"/>
</dbReference>
<evidence type="ECO:0000256" key="2">
    <source>
        <dbReference type="SAM" id="SignalP"/>
    </source>
</evidence>
<dbReference type="CDD" id="cd13518">
    <property type="entry name" value="PBP2_Fe3_thiamine_like"/>
    <property type="match status" value="1"/>
</dbReference>
<reference evidence="3 4" key="1">
    <citation type="journal article" date="2013" name="BMC Microbiol.">
        <title>Identification of the type II cytochrome c maturation pathway in anammox bacteria by comparative genomics.</title>
        <authorList>
            <person name="Ferousi C."/>
            <person name="Speth D.R."/>
            <person name="Reimann J."/>
            <person name="Op den Camp H.J."/>
            <person name="Allen J.W."/>
            <person name="Keltjens J.T."/>
            <person name="Jetten M.S."/>
        </authorList>
    </citation>
    <scope>NUCLEOTIDE SEQUENCE [LARGE SCALE GENOMIC DNA]</scope>
    <source>
        <strain evidence="3">RU1</strain>
    </source>
</reference>
<keyword evidence="1 2" id="KW-0732">Signal</keyword>
<evidence type="ECO:0000313" key="3">
    <source>
        <dbReference type="EMBL" id="KKO19913.1"/>
    </source>
</evidence>
<dbReference type="PANTHER" id="PTHR30006">
    <property type="entry name" value="THIAMINE-BINDING PERIPLASMIC PROTEIN-RELATED"/>
    <property type="match status" value="1"/>
</dbReference>
<evidence type="ECO:0000313" key="4">
    <source>
        <dbReference type="Proteomes" id="UP000034954"/>
    </source>
</evidence>
<dbReference type="AlphaFoldDB" id="A0A0M2UV32"/>
<dbReference type="PIRSF" id="PIRSF002825">
    <property type="entry name" value="CfbpA"/>
    <property type="match status" value="1"/>
</dbReference>
<dbReference type="InterPro" id="IPR026045">
    <property type="entry name" value="Ferric-bd"/>
</dbReference>
<feature type="chain" id="PRO_5005644099" evidence="2">
    <location>
        <begin position="21"/>
        <end position="333"/>
    </location>
</feature>
<proteinExistence type="predicted"/>
<protein>
    <submittedName>
        <fullName evidence="3">ABC transporter substrate binding component</fullName>
    </submittedName>
</protein>